<feature type="region of interest" description="Disordered" evidence="1">
    <location>
        <begin position="238"/>
        <end position="266"/>
    </location>
</feature>
<feature type="compositionally biased region" description="Polar residues" evidence="1">
    <location>
        <begin position="407"/>
        <end position="418"/>
    </location>
</feature>
<feature type="compositionally biased region" description="Polar residues" evidence="1">
    <location>
        <begin position="302"/>
        <end position="321"/>
    </location>
</feature>
<feature type="compositionally biased region" description="Polar residues" evidence="1">
    <location>
        <begin position="343"/>
        <end position="357"/>
    </location>
</feature>
<name>A0ABR2YDC9_9CHLO</name>
<gene>
    <name evidence="2" type="ORF">WJX75_008526</name>
</gene>
<feature type="compositionally biased region" description="Basic and acidic residues" evidence="1">
    <location>
        <begin position="358"/>
        <end position="402"/>
    </location>
</feature>
<keyword evidence="3" id="KW-1185">Reference proteome</keyword>
<accession>A0ABR2YDC9</accession>
<dbReference type="Proteomes" id="UP001491310">
    <property type="component" value="Unassembled WGS sequence"/>
</dbReference>
<feature type="compositionally biased region" description="Basic and acidic residues" evidence="1">
    <location>
        <begin position="51"/>
        <end position="65"/>
    </location>
</feature>
<evidence type="ECO:0000313" key="3">
    <source>
        <dbReference type="Proteomes" id="UP001491310"/>
    </source>
</evidence>
<feature type="region of interest" description="Disordered" evidence="1">
    <location>
        <begin position="32"/>
        <end position="65"/>
    </location>
</feature>
<evidence type="ECO:0000313" key="2">
    <source>
        <dbReference type="EMBL" id="KAK9902852.1"/>
    </source>
</evidence>
<protein>
    <recommendedName>
        <fullName evidence="4">AP2/ERF domain-containing protein</fullName>
    </recommendedName>
</protein>
<feature type="region of interest" description="Disordered" evidence="1">
    <location>
        <begin position="288"/>
        <end position="321"/>
    </location>
</feature>
<dbReference type="EMBL" id="JALJOT010000015">
    <property type="protein sequence ID" value="KAK9902852.1"/>
    <property type="molecule type" value="Genomic_DNA"/>
</dbReference>
<feature type="region of interest" description="Disordered" evidence="1">
    <location>
        <begin position="336"/>
        <end position="424"/>
    </location>
</feature>
<comment type="caution">
    <text evidence="2">The sequence shown here is derived from an EMBL/GenBank/DDBJ whole genome shotgun (WGS) entry which is preliminary data.</text>
</comment>
<sequence length="499" mass="53237">MDDYQRSSVQAACSLMTEDLEELNLVEEECASGVGETTDRPSSSLHAHSVQRAEAEHRTDESLKQRCGAEAEKLTAHPLIGEPDQAFPASSANAAFGHATDDTVAPLPSNISADNGDSRELPSVVTFGGSELPFAGAFGSAPLDAAVSQSDQPADHFTESEQCAGPVFNGVSTSWEEDCSYCATINSQGAAYEEEPQRSFTGADVSSAYSGMFAELAARGAALAAELPGSDCGLPGNIDAGAPGFQHGSGRAPGQDGQVGEKEPPRTPWHELLLHAPLYPERDAVERLPGAGRSPRHGRVAASSSEQKFSSQNRLSAGAATTRQWVDVGARIGRPAGADKATELSSSRGYSSQPASTRQDHNRSSRRAAPNEHKVHDAKAAWDDSVHAKEALQRKGRSEAAKWPDQNRPQSAPQQSPRSAAGIPRSVVISIKGPRRIDRVARWWQMQQAWAKDTFLRNGAAGGNKDCKRKKMGFREAFAEVHAANDEMRSLYVQLAASS</sequence>
<evidence type="ECO:0000256" key="1">
    <source>
        <dbReference type="SAM" id="MobiDB-lite"/>
    </source>
</evidence>
<organism evidence="2 3">
    <name type="scientific">Coccomyxa subellipsoidea</name>
    <dbReference type="NCBI Taxonomy" id="248742"/>
    <lineage>
        <taxon>Eukaryota</taxon>
        <taxon>Viridiplantae</taxon>
        <taxon>Chlorophyta</taxon>
        <taxon>core chlorophytes</taxon>
        <taxon>Trebouxiophyceae</taxon>
        <taxon>Trebouxiophyceae incertae sedis</taxon>
        <taxon>Coccomyxaceae</taxon>
        <taxon>Coccomyxa</taxon>
    </lineage>
</organism>
<reference evidence="2 3" key="1">
    <citation type="journal article" date="2024" name="Nat. Commun.">
        <title>Phylogenomics reveals the evolutionary origins of lichenization in chlorophyte algae.</title>
        <authorList>
            <person name="Puginier C."/>
            <person name="Libourel C."/>
            <person name="Otte J."/>
            <person name="Skaloud P."/>
            <person name="Haon M."/>
            <person name="Grisel S."/>
            <person name="Petersen M."/>
            <person name="Berrin J.G."/>
            <person name="Delaux P.M."/>
            <person name="Dal Grande F."/>
            <person name="Keller J."/>
        </authorList>
    </citation>
    <scope>NUCLEOTIDE SEQUENCE [LARGE SCALE GENOMIC DNA]</scope>
    <source>
        <strain evidence="2 3">SAG 216-7</strain>
    </source>
</reference>
<evidence type="ECO:0008006" key="4">
    <source>
        <dbReference type="Google" id="ProtNLM"/>
    </source>
</evidence>
<proteinExistence type="predicted"/>